<dbReference type="GO" id="GO:0043410">
    <property type="term" value="P:positive regulation of MAPK cascade"/>
    <property type="evidence" value="ECO:0007669"/>
    <property type="project" value="InterPro"/>
</dbReference>
<evidence type="ECO:0000256" key="4">
    <source>
        <dbReference type="ARBA" id="ARBA00023139"/>
    </source>
</evidence>
<sequence>MGNCLSSCLPVGGRQRRGLLDGDNETQNLFDDPHVLQYGSFDQHHDHGREDPLEVQREIEALQRIIARTSDNLIDIFEFGPQERIPMQDTSSAAAAESSSYSYTPDAPISAMMPAALGPGQHDVRMARYQTLLSKLAALDDSGDEDNAFVLAKGKAKAKPRGRREAGGGAAVPVRVDSGGEPLVGNFSDAAAAMR</sequence>
<accession>A0AAD9MKN1</accession>
<keyword evidence="8" id="KW-1185">Reference proteome</keyword>
<feature type="region of interest" description="Disordered" evidence="6">
    <location>
        <begin position="157"/>
        <end position="178"/>
    </location>
</feature>
<protein>
    <submittedName>
        <fullName evidence="7">Uncharacterized protein</fullName>
    </submittedName>
</protein>
<dbReference type="GO" id="GO:0071230">
    <property type="term" value="P:cellular response to amino acid stimulus"/>
    <property type="evidence" value="ECO:0007669"/>
    <property type="project" value="InterPro"/>
</dbReference>
<proteinExistence type="predicted"/>
<dbReference type="GO" id="GO:0032008">
    <property type="term" value="P:positive regulation of TOR signaling"/>
    <property type="evidence" value="ECO:0007669"/>
    <property type="project" value="InterPro"/>
</dbReference>
<evidence type="ECO:0000256" key="2">
    <source>
        <dbReference type="ARBA" id="ARBA00022707"/>
    </source>
</evidence>
<dbReference type="EMBL" id="JAQQPM010000008">
    <property type="protein sequence ID" value="KAK2074851.1"/>
    <property type="molecule type" value="Genomic_DNA"/>
</dbReference>
<evidence type="ECO:0000256" key="3">
    <source>
        <dbReference type="ARBA" id="ARBA00023136"/>
    </source>
</evidence>
<dbReference type="GO" id="GO:0031902">
    <property type="term" value="C:late endosome membrane"/>
    <property type="evidence" value="ECO:0007669"/>
    <property type="project" value="InterPro"/>
</dbReference>
<comment type="subcellular location">
    <subcellularLocation>
        <location evidence="1">Endomembrane system</location>
    </subcellularLocation>
</comment>
<evidence type="ECO:0000313" key="8">
    <source>
        <dbReference type="Proteomes" id="UP001217918"/>
    </source>
</evidence>
<dbReference type="AlphaFoldDB" id="A0AAD9MKN1"/>
<dbReference type="GO" id="GO:0045121">
    <property type="term" value="C:membrane raft"/>
    <property type="evidence" value="ECO:0007669"/>
    <property type="project" value="InterPro"/>
</dbReference>
<comment type="caution">
    <text evidence="7">The sequence shown here is derived from an EMBL/GenBank/DDBJ whole genome shotgun (WGS) entry which is preliminary data.</text>
</comment>
<dbReference type="InterPro" id="IPR028209">
    <property type="entry name" value="LAMTOR1/MEH1"/>
</dbReference>
<keyword evidence="2" id="KW-0519">Myristate</keyword>
<dbReference type="Pfam" id="PF15454">
    <property type="entry name" value="LAMTOR"/>
    <property type="match status" value="1"/>
</dbReference>
<evidence type="ECO:0000256" key="1">
    <source>
        <dbReference type="ARBA" id="ARBA00004308"/>
    </source>
</evidence>
<keyword evidence="3" id="KW-0472">Membrane</keyword>
<organism evidence="7 8">
    <name type="scientific">Phyllachora maydis</name>
    <dbReference type="NCBI Taxonomy" id="1825666"/>
    <lineage>
        <taxon>Eukaryota</taxon>
        <taxon>Fungi</taxon>
        <taxon>Dikarya</taxon>
        <taxon>Ascomycota</taxon>
        <taxon>Pezizomycotina</taxon>
        <taxon>Sordariomycetes</taxon>
        <taxon>Sordariomycetidae</taxon>
        <taxon>Phyllachorales</taxon>
        <taxon>Phyllachoraceae</taxon>
        <taxon>Phyllachora</taxon>
    </lineage>
</organism>
<evidence type="ECO:0000256" key="6">
    <source>
        <dbReference type="SAM" id="MobiDB-lite"/>
    </source>
</evidence>
<keyword evidence="4" id="KW-0564">Palmitate</keyword>
<name>A0AAD9MKN1_9PEZI</name>
<keyword evidence="5" id="KW-0449">Lipoprotein</keyword>
<dbReference type="GO" id="GO:0001919">
    <property type="term" value="P:regulation of receptor recycling"/>
    <property type="evidence" value="ECO:0007669"/>
    <property type="project" value="InterPro"/>
</dbReference>
<evidence type="ECO:0000313" key="7">
    <source>
        <dbReference type="EMBL" id="KAK2074851.1"/>
    </source>
</evidence>
<evidence type="ECO:0000256" key="5">
    <source>
        <dbReference type="ARBA" id="ARBA00023288"/>
    </source>
</evidence>
<dbReference type="GO" id="GO:0071986">
    <property type="term" value="C:Ragulator complex"/>
    <property type="evidence" value="ECO:0007669"/>
    <property type="project" value="InterPro"/>
</dbReference>
<reference evidence="7" key="1">
    <citation type="journal article" date="2023" name="Mol. Plant Microbe Interact.">
        <title>Elucidating the Obligate Nature and Biological Capacity of an Invasive Fungal Corn Pathogen.</title>
        <authorList>
            <person name="MacCready J.S."/>
            <person name="Roggenkamp E.M."/>
            <person name="Gdanetz K."/>
            <person name="Chilvers M.I."/>
        </authorList>
    </citation>
    <scope>NUCLEOTIDE SEQUENCE</scope>
    <source>
        <strain evidence="7">PM02</strain>
    </source>
</reference>
<dbReference type="GO" id="GO:0016197">
    <property type="term" value="P:endosomal transport"/>
    <property type="evidence" value="ECO:0007669"/>
    <property type="project" value="InterPro"/>
</dbReference>
<dbReference type="SMART" id="SM01262">
    <property type="entry name" value="LAMTOR"/>
    <property type="match status" value="1"/>
</dbReference>
<gene>
    <name evidence="7" type="ORF">P8C59_009025</name>
</gene>
<dbReference type="Proteomes" id="UP001217918">
    <property type="component" value="Unassembled WGS sequence"/>
</dbReference>